<name>B9E605_CLOK1</name>
<dbReference type="SMART" id="SM00287">
    <property type="entry name" value="SH3b"/>
    <property type="match status" value="1"/>
</dbReference>
<dbReference type="Gene3D" id="2.30.30.40">
    <property type="entry name" value="SH3 Domains"/>
    <property type="match status" value="1"/>
</dbReference>
<dbReference type="Proteomes" id="UP000007969">
    <property type="component" value="Chromosome"/>
</dbReference>
<accession>B9E605</accession>
<evidence type="ECO:0000313" key="3">
    <source>
        <dbReference type="Proteomes" id="UP000007969"/>
    </source>
</evidence>
<dbReference type="AlphaFoldDB" id="B9E605"/>
<reference evidence="3" key="1">
    <citation type="submission" date="2005-09" db="EMBL/GenBank/DDBJ databases">
        <title>Complete genome sequence of Clostridium kluyveri and comparative genomics of Clostridia species.</title>
        <authorList>
            <person name="Inui M."/>
            <person name="Nonaka H."/>
            <person name="Shinoda Y."/>
            <person name="Ikenaga Y."/>
            <person name="Abe M."/>
            <person name="Naito K."/>
            <person name="Vertes A.A."/>
            <person name="Yukawa H."/>
        </authorList>
    </citation>
    <scope>NUCLEOTIDE SEQUENCE [LARGE SCALE GENOMIC DNA]</scope>
    <source>
        <strain evidence="3">NBRC 12016</strain>
    </source>
</reference>
<evidence type="ECO:0000259" key="1">
    <source>
        <dbReference type="PROSITE" id="PS51781"/>
    </source>
</evidence>
<dbReference type="EMBL" id="AP009049">
    <property type="protein sequence ID" value="BAH07930.1"/>
    <property type="molecule type" value="Genomic_DNA"/>
</dbReference>
<gene>
    <name evidence="2" type="ordered locus">CKR_2879</name>
</gene>
<dbReference type="PROSITE" id="PS51781">
    <property type="entry name" value="SH3B"/>
    <property type="match status" value="1"/>
</dbReference>
<dbReference type="HOGENOM" id="CLU_1208064_0_0_9"/>
<protein>
    <recommendedName>
        <fullName evidence="1">SH3b domain-containing protein</fullName>
    </recommendedName>
</protein>
<sequence>MGQGSDFLDFSNIVDVIQDASKSVLNALDRVANSNFDVYLTNTKDSETFHFPVNPLSLTINREKKYNTADIVDIGEIDISDKGTKIKEISMETLIPDVYEPYCRYTDIPDSKETVEKLEKWKDQEEPLRLIITVIGFNSLVNLAVMNEEIRPEGLNNNRYFTFTFRTHRDLKISQVDSTLQDNRQTTESSGAKYSHREGEWIIVTADVLNVRDGPGESYGIRGTVKKDECYKIGSIQGNWADIYWSNHGGWINTDYVR</sequence>
<proteinExistence type="predicted"/>
<evidence type="ECO:0000313" key="2">
    <source>
        <dbReference type="EMBL" id="BAH07930.1"/>
    </source>
</evidence>
<dbReference type="KEGG" id="ckr:CKR_2879"/>
<organism evidence="2 3">
    <name type="scientific">Clostridium kluyveri (strain NBRC 12016)</name>
    <dbReference type="NCBI Taxonomy" id="583346"/>
    <lineage>
        <taxon>Bacteria</taxon>
        <taxon>Bacillati</taxon>
        <taxon>Bacillota</taxon>
        <taxon>Clostridia</taxon>
        <taxon>Eubacteriales</taxon>
        <taxon>Clostridiaceae</taxon>
        <taxon>Clostridium</taxon>
    </lineage>
</organism>
<dbReference type="InterPro" id="IPR003646">
    <property type="entry name" value="SH3-like_bac-type"/>
</dbReference>
<feature type="domain" description="SH3b" evidence="1">
    <location>
        <begin position="199"/>
        <end position="258"/>
    </location>
</feature>